<evidence type="ECO:0008006" key="3">
    <source>
        <dbReference type="Google" id="ProtNLM"/>
    </source>
</evidence>
<sequence>MHFEYRTEGEQYLSPLVPGTPSSNYWYGRILGTASEDTPKDVQLYAEFMRITPGVFGAGPPNDHEETGIVVKGELDLEDETGQRATLHEGETFFIKKGAIIKYSVKRFALVFKASAYPADPPKPTTQEGDKFRRF</sequence>
<reference evidence="1 2" key="1">
    <citation type="submission" date="2023-08" db="EMBL/GenBank/DDBJ databases">
        <title>Black Yeasts Isolated from many extreme environments.</title>
        <authorList>
            <person name="Coleine C."/>
            <person name="Stajich J.E."/>
            <person name="Selbmann L."/>
        </authorList>
    </citation>
    <scope>NUCLEOTIDE SEQUENCE [LARGE SCALE GENOMIC DNA]</scope>
    <source>
        <strain evidence="1 2">CCFEE 5792</strain>
    </source>
</reference>
<name>A0AAV9N7T1_9EURO</name>
<dbReference type="SUPFAM" id="SSF51182">
    <property type="entry name" value="RmlC-like cupins"/>
    <property type="match status" value="1"/>
</dbReference>
<dbReference type="InterPro" id="IPR011051">
    <property type="entry name" value="RmlC_Cupin_sf"/>
</dbReference>
<comment type="caution">
    <text evidence="1">The sequence shown here is derived from an EMBL/GenBank/DDBJ whole genome shotgun (WGS) entry which is preliminary data.</text>
</comment>
<accession>A0AAV9N7T1</accession>
<dbReference type="EMBL" id="JAVRRD010000018">
    <property type="protein sequence ID" value="KAK5049831.1"/>
    <property type="molecule type" value="Genomic_DNA"/>
</dbReference>
<dbReference type="AlphaFoldDB" id="A0AAV9N7T1"/>
<evidence type="ECO:0000313" key="1">
    <source>
        <dbReference type="EMBL" id="KAK5049831.1"/>
    </source>
</evidence>
<keyword evidence="2" id="KW-1185">Reference proteome</keyword>
<organism evidence="1 2">
    <name type="scientific">Exophiala bonariae</name>
    <dbReference type="NCBI Taxonomy" id="1690606"/>
    <lineage>
        <taxon>Eukaryota</taxon>
        <taxon>Fungi</taxon>
        <taxon>Dikarya</taxon>
        <taxon>Ascomycota</taxon>
        <taxon>Pezizomycotina</taxon>
        <taxon>Eurotiomycetes</taxon>
        <taxon>Chaetothyriomycetidae</taxon>
        <taxon>Chaetothyriales</taxon>
        <taxon>Herpotrichiellaceae</taxon>
        <taxon>Exophiala</taxon>
    </lineage>
</organism>
<evidence type="ECO:0000313" key="2">
    <source>
        <dbReference type="Proteomes" id="UP001358417"/>
    </source>
</evidence>
<gene>
    <name evidence="1" type="ORF">LTR84_003949</name>
</gene>
<dbReference type="Gene3D" id="2.60.120.10">
    <property type="entry name" value="Jelly Rolls"/>
    <property type="match status" value="1"/>
</dbReference>
<dbReference type="InterPro" id="IPR014710">
    <property type="entry name" value="RmlC-like_jellyroll"/>
</dbReference>
<protein>
    <recommendedName>
        <fullName evidence="3">(S)-ureidoglycine aminohydrolase cupin domain-containing protein</fullName>
    </recommendedName>
</protein>
<dbReference type="GeneID" id="89972129"/>
<dbReference type="Proteomes" id="UP001358417">
    <property type="component" value="Unassembled WGS sequence"/>
</dbReference>
<proteinExistence type="predicted"/>
<dbReference type="RefSeq" id="XP_064704641.1">
    <property type="nucleotide sequence ID" value="XM_064847529.1"/>
</dbReference>